<feature type="transmembrane region" description="Helical" evidence="1">
    <location>
        <begin position="227"/>
        <end position="252"/>
    </location>
</feature>
<proteinExistence type="predicted"/>
<feature type="signal peptide" evidence="2">
    <location>
        <begin position="1"/>
        <end position="16"/>
    </location>
</feature>
<sequence>MRDLRLLVCLAVVVRASFDVIDDVEGFGRVSLYSPPMSATVGPQDPKQPGIEGIIRVVIADPCNPADIGDVKDKIVVLGLNPPSPCSYEKMYIDFQTGGAKAVLFPKPHLTPGYNLYRRDAQLAPITRRLDMLFLQISPSPELHAALKPGMKARVSPDPNVWEPVFSSWYYQTFLRYLPGTVLIAAGLAAATFLVTHVSLVNDRFLARFPVERRTTQRRLAYIWDRISGLQLTMLFIEAITATILGLVVVIGGWCSTSNLPAPVVLFFMCGLCGWGFACSIMATIVWNRKLHELFPVDKPSVLTRLFRGDWWWGSAALAIAPLSLNTAMSTLFSQYHTTIAFQGTVTVTFLVLQILVGFHSIYEVCRYHWEVSRVATSVQDTVKTSSLNAFLRRISRCILALSMSMLMQVGGSLIIVSSYEFFYSPTGWTIAFGLLLNGRAFDSASRVAMFRPIRRKTRASDGAPLTITTATCPTTTTSGISAMTSSNRASITQ</sequence>
<gene>
    <name evidence="3" type="ORF">PBRA_003177</name>
</gene>
<accession>A0A0G4J7B4</accession>
<evidence type="ECO:0000313" key="4">
    <source>
        <dbReference type="Proteomes" id="UP000039324"/>
    </source>
</evidence>
<keyword evidence="1" id="KW-0812">Transmembrane</keyword>
<feature type="chain" id="PRO_5005193602" evidence="2">
    <location>
        <begin position="17"/>
        <end position="494"/>
    </location>
</feature>
<name>A0A0G4J7B4_PLABS</name>
<organism evidence="3 4">
    <name type="scientific">Plasmodiophora brassicae</name>
    <name type="common">Clubroot disease agent</name>
    <dbReference type="NCBI Taxonomy" id="37360"/>
    <lineage>
        <taxon>Eukaryota</taxon>
        <taxon>Sar</taxon>
        <taxon>Rhizaria</taxon>
        <taxon>Endomyxa</taxon>
        <taxon>Phytomyxea</taxon>
        <taxon>Plasmodiophorida</taxon>
        <taxon>Plasmodiophoridae</taxon>
        <taxon>Plasmodiophora</taxon>
    </lineage>
</organism>
<keyword evidence="2" id="KW-0732">Signal</keyword>
<feature type="transmembrane region" description="Helical" evidence="1">
    <location>
        <begin position="340"/>
        <end position="359"/>
    </location>
</feature>
<dbReference type="EMBL" id="CDSF01000144">
    <property type="protein sequence ID" value="CEP03417.1"/>
    <property type="molecule type" value="Genomic_DNA"/>
</dbReference>
<evidence type="ECO:0000313" key="3">
    <source>
        <dbReference type="EMBL" id="CEP03417.1"/>
    </source>
</evidence>
<reference evidence="3 4" key="1">
    <citation type="submission" date="2015-02" db="EMBL/GenBank/DDBJ databases">
        <authorList>
            <person name="Chooi Y.-H."/>
        </authorList>
    </citation>
    <scope>NUCLEOTIDE SEQUENCE [LARGE SCALE GENOMIC DNA]</scope>
    <source>
        <strain evidence="3">E3</strain>
    </source>
</reference>
<feature type="transmembrane region" description="Helical" evidence="1">
    <location>
        <begin position="311"/>
        <end position="334"/>
    </location>
</feature>
<evidence type="ECO:0000256" key="1">
    <source>
        <dbReference type="SAM" id="Phobius"/>
    </source>
</evidence>
<keyword evidence="4" id="KW-1185">Reference proteome</keyword>
<feature type="transmembrane region" description="Helical" evidence="1">
    <location>
        <begin position="423"/>
        <end position="442"/>
    </location>
</feature>
<protein>
    <submittedName>
        <fullName evidence="3">Uncharacterized protein</fullName>
    </submittedName>
</protein>
<dbReference type="AlphaFoldDB" id="A0A0G4J7B4"/>
<keyword evidence="1" id="KW-0472">Membrane</keyword>
<feature type="transmembrane region" description="Helical" evidence="1">
    <location>
        <begin position="182"/>
        <end position="206"/>
    </location>
</feature>
<evidence type="ECO:0000256" key="2">
    <source>
        <dbReference type="SAM" id="SignalP"/>
    </source>
</evidence>
<keyword evidence="1" id="KW-1133">Transmembrane helix</keyword>
<dbReference type="Proteomes" id="UP000039324">
    <property type="component" value="Unassembled WGS sequence"/>
</dbReference>
<feature type="transmembrane region" description="Helical" evidence="1">
    <location>
        <begin position="264"/>
        <end position="287"/>
    </location>
</feature>